<dbReference type="Gene3D" id="3.50.50.60">
    <property type="entry name" value="FAD/NAD(P)-binding domain"/>
    <property type="match status" value="2"/>
</dbReference>
<feature type="region of interest" description="Disordered" evidence="5">
    <location>
        <begin position="57"/>
        <end position="76"/>
    </location>
</feature>
<dbReference type="PRINTS" id="PR00368">
    <property type="entry name" value="FADPNR"/>
</dbReference>
<comment type="cofactor">
    <cofactor evidence="1">
        <name>FAD</name>
        <dbReference type="ChEBI" id="CHEBI:57692"/>
    </cofactor>
</comment>
<evidence type="ECO:0000259" key="6">
    <source>
        <dbReference type="Pfam" id="PF07992"/>
    </source>
</evidence>
<feature type="domain" description="FAD/NAD(P)-binding" evidence="6">
    <location>
        <begin position="11"/>
        <end position="321"/>
    </location>
</feature>
<dbReference type="GO" id="GO:0005737">
    <property type="term" value="C:cytoplasm"/>
    <property type="evidence" value="ECO:0007669"/>
    <property type="project" value="TreeGrafter"/>
</dbReference>
<name>A0A2N3WF76_9PSEU</name>
<dbReference type="Pfam" id="PF07992">
    <property type="entry name" value="Pyr_redox_2"/>
    <property type="match status" value="1"/>
</dbReference>
<dbReference type="PRINTS" id="PR00411">
    <property type="entry name" value="PNDRDTASEI"/>
</dbReference>
<evidence type="ECO:0000313" key="9">
    <source>
        <dbReference type="Proteomes" id="UP000233750"/>
    </source>
</evidence>
<protein>
    <submittedName>
        <fullName evidence="8">Phthalate 3,4-dioxygenase ferredoxin reductase subunit</fullName>
    </submittedName>
</protein>
<evidence type="ECO:0000256" key="1">
    <source>
        <dbReference type="ARBA" id="ARBA00001974"/>
    </source>
</evidence>
<comment type="caution">
    <text evidence="8">The sequence shown here is derived from an EMBL/GenBank/DDBJ whole genome shotgun (WGS) entry which is preliminary data.</text>
</comment>
<keyword evidence="4" id="KW-0560">Oxidoreductase</keyword>
<keyword evidence="3" id="KW-0274">FAD</keyword>
<gene>
    <name evidence="8" type="ORF">ATK30_3332</name>
</gene>
<dbReference type="AlphaFoldDB" id="A0A2N3WF76"/>
<dbReference type="InterPro" id="IPR036188">
    <property type="entry name" value="FAD/NAD-bd_sf"/>
</dbReference>
<evidence type="ECO:0000256" key="2">
    <source>
        <dbReference type="ARBA" id="ARBA00022630"/>
    </source>
</evidence>
<dbReference type="Proteomes" id="UP000233750">
    <property type="component" value="Unassembled WGS sequence"/>
</dbReference>
<evidence type="ECO:0000256" key="4">
    <source>
        <dbReference type="ARBA" id="ARBA00023002"/>
    </source>
</evidence>
<dbReference type="SUPFAM" id="SSF51905">
    <property type="entry name" value="FAD/NAD(P)-binding domain"/>
    <property type="match status" value="2"/>
</dbReference>
<feature type="domain" description="Reductase C-terminal" evidence="7">
    <location>
        <begin position="342"/>
        <end position="412"/>
    </location>
</feature>
<dbReference type="Gene3D" id="3.30.390.30">
    <property type="match status" value="1"/>
</dbReference>
<proteinExistence type="predicted"/>
<evidence type="ECO:0000256" key="5">
    <source>
        <dbReference type="SAM" id="MobiDB-lite"/>
    </source>
</evidence>
<feature type="region of interest" description="Disordered" evidence="5">
    <location>
        <begin position="414"/>
        <end position="437"/>
    </location>
</feature>
<dbReference type="InterPro" id="IPR050446">
    <property type="entry name" value="FAD-oxidoreductase/Apoptosis"/>
</dbReference>
<feature type="compositionally biased region" description="Basic and acidic residues" evidence="5">
    <location>
        <begin position="61"/>
        <end position="74"/>
    </location>
</feature>
<dbReference type="InterPro" id="IPR028202">
    <property type="entry name" value="Reductase_C"/>
</dbReference>
<dbReference type="GO" id="GO:0016651">
    <property type="term" value="F:oxidoreductase activity, acting on NAD(P)H"/>
    <property type="evidence" value="ECO:0007669"/>
    <property type="project" value="TreeGrafter"/>
</dbReference>
<dbReference type="PANTHER" id="PTHR43557:SF2">
    <property type="entry name" value="RIESKE DOMAIN-CONTAINING PROTEIN-RELATED"/>
    <property type="match status" value="1"/>
</dbReference>
<accession>A0A2N3WF76</accession>
<dbReference type="InterPro" id="IPR023753">
    <property type="entry name" value="FAD/NAD-binding_dom"/>
</dbReference>
<dbReference type="OrthoDB" id="1145at2"/>
<evidence type="ECO:0000256" key="3">
    <source>
        <dbReference type="ARBA" id="ARBA00022827"/>
    </source>
</evidence>
<dbReference type="Pfam" id="PF14759">
    <property type="entry name" value="Reductase_C"/>
    <property type="match status" value="1"/>
</dbReference>
<evidence type="ECO:0000259" key="7">
    <source>
        <dbReference type="Pfam" id="PF14759"/>
    </source>
</evidence>
<organism evidence="8 9">
    <name type="scientific">Amycolatopsis echigonensis</name>
    <dbReference type="NCBI Taxonomy" id="2576905"/>
    <lineage>
        <taxon>Bacteria</taxon>
        <taxon>Bacillati</taxon>
        <taxon>Actinomycetota</taxon>
        <taxon>Actinomycetes</taxon>
        <taxon>Pseudonocardiales</taxon>
        <taxon>Pseudonocardiaceae</taxon>
        <taxon>Amycolatopsis</taxon>
    </lineage>
</organism>
<dbReference type="PANTHER" id="PTHR43557">
    <property type="entry name" value="APOPTOSIS-INDUCING FACTOR 1"/>
    <property type="match status" value="1"/>
</dbReference>
<reference evidence="8 9" key="1">
    <citation type="submission" date="2017-12" db="EMBL/GenBank/DDBJ databases">
        <title>Sequencing the genomes of 1000 Actinobacteria strains.</title>
        <authorList>
            <person name="Klenk H.-P."/>
        </authorList>
    </citation>
    <scope>NUCLEOTIDE SEQUENCE [LARGE SCALE GENOMIC DNA]</scope>
    <source>
        <strain evidence="8 9">DSM 45165</strain>
    </source>
</reference>
<dbReference type="SUPFAM" id="SSF55424">
    <property type="entry name" value="FAD/NAD-linked reductases, dimerisation (C-terminal) domain"/>
    <property type="match status" value="1"/>
</dbReference>
<dbReference type="InterPro" id="IPR016156">
    <property type="entry name" value="FAD/NAD-linked_Rdtase_dimer_sf"/>
</dbReference>
<keyword evidence="2" id="KW-0285">Flavoprotein</keyword>
<dbReference type="EMBL" id="PJMY01000003">
    <property type="protein sequence ID" value="PKV92522.1"/>
    <property type="molecule type" value="Genomic_DNA"/>
</dbReference>
<sequence>MSAHAATEPGRLVIVGASLAGVRAARAARHAGHTGTIILIGAEEHLPYDRPPLSKTFLTHSSDHPAAHEPDEQAHPPAPAVLMAEDELRDDLGVDLRLGVTATGLDTDSRELLLHDQQRLPYDRLIIATGATARRWPTTTHLAGLHYLRTLDDARALRAALARTTNLVIIGAGFIGSEVAATATQHGIHATIVETQDTPLAHAVGQTAGTALARLHTQAGTTLKCGVQVTDFSGTGHIEQVHLSDGSVLPADTVLVGIGAVPTTGWLTDSGVALDDGVACDPYLATSAPGVYAAGDLARFPHPRREGTLRLEHWTAAAEQGAHAARNAITTAAPTRYEPVPYVWSDWYSHRIQIIGDPHTDQPSTLIGDPDTGQFTVLYRHNNHITAALAVNQPRAIAKLRRLITQKAPWADALTQTTTLNPPATPPAGSRTESRAT</sequence>
<keyword evidence="9" id="KW-1185">Reference proteome</keyword>
<evidence type="ECO:0000313" key="8">
    <source>
        <dbReference type="EMBL" id="PKV92522.1"/>
    </source>
</evidence>